<dbReference type="Proteomes" id="UP001611263">
    <property type="component" value="Unassembled WGS sequence"/>
</dbReference>
<evidence type="ECO:0000313" key="9">
    <source>
        <dbReference type="EMBL" id="MFI1460297.1"/>
    </source>
</evidence>
<evidence type="ECO:0000256" key="3">
    <source>
        <dbReference type="ARBA" id="ARBA00023027"/>
    </source>
</evidence>
<evidence type="ECO:0000256" key="1">
    <source>
        <dbReference type="ARBA" id="ARBA00009986"/>
    </source>
</evidence>
<feature type="active site" evidence="5">
    <location>
        <position position="223"/>
    </location>
</feature>
<dbReference type="PROSITE" id="PS00687">
    <property type="entry name" value="ALDEHYDE_DEHYDR_GLU"/>
    <property type="match status" value="1"/>
</dbReference>
<dbReference type="PANTHER" id="PTHR43570">
    <property type="entry name" value="ALDEHYDE DEHYDROGENASE"/>
    <property type="match status" value="1"/>
</dbReference>
<dbReference type="GO" id="GO:0050269">
    <property type="term" value="F:coniferyl-aldehyde dehydrogenase [NAD(P)+] activity"/>
    <property type="evidence" value="ECO:0007669"/>
    <property type="project" value="UniProtKB-EC"/>
</dbReference>
<accession>A0ABW7TJ90</accession>
<evidence type="ECO:0000313" key="10">
    <source>
        <dbReference type="Proteomes" id="UP001611263"/>
    </source>
</evidence>
<dbReference type="PANTHER" id="PTHR43570:SF20">
    <property type="entry name" value="ALDEHYDE DEHYDROGENASE ALDX-RELATED"/>
    <property type="match status" value="1"/>
</dbReference>
<name>A0ABW7TJ90_9NOCA</name>
<evidence type="ECO:0000256" key="4">
    <source>
        <dbReference type="PIRNR" id="PIRNR036492"/>
    </source>
</evidence>
<dbReference type="Pfam" id="PF00171">
    <property type="entry name" value="Aldedh"/>
    <property type="match status" value="1"/>
</dbReference>
<dbReference type="RefSeq" id="WP_081595543.1">
    <property type="nucleotide sequence ID" value="NZ_JBIRUQ010000001.1"/>
</dbReference>
<keyword evidence="3" id="KW-0520">NAD</keyword>
<dbReference type="GeneID" id="93505325"/>
<dbReference type="SUPFAM" id="SSF53720">
    <property type="entry name" value="ALDH-like"/>
    <property type="match status" value="1"/>
</dbReference>
<dbReference type="InterPro" id="IPR029510">
    <property type="entry name" value="Ald_DH_CS_GLU"/>
</dbReference>
<evidence type="ECO:0000259" key="8">
    <source>
        <dbReference type="Pfam" id="PF00171"/>
    </source>
</evidence>
<dbReference type="CDD" id="cd07133">
    <property type="entry name" value="ALDH_CALDH_CalB"/>
    <property type="match status" value="1"/>
</dbReference>
<comment type="caution">
    <text evidence="9">The sequence shown here is derived from an EMBL/GenBank/DDBJ whole genome shotgun (WGS) entry which is preliminary data.</text>
</comment>
<feature type="domain" description="Aldehyde dehydrogenase" evidence="8">
    <location>
        <begin position="13"/>
        <end position="450"/>
    </location>
</feature>
<organism evidence="9 10">
    <name type="scientific">Nocardia carnea</name>
    <dbReference type="NCBI Taxonomy" id="37328"/>
    <lineage>
        <taxon>Bacteria</taxon>
        <taxon>Bacillati</taxon>
        <taxon>Actinomycetota</taxon>
        <taxon>Actinomycetes</taxon>
        <taxon>Mycobacteriales</taxon>
        <taxon>Nocardiaceae</taxon>
        <taxon>Nocardia</taxon>
    </lineage>
</organism>
<evidence type="ECO:0000256" key="6">
    <source>
        <dbReference type="RuleBase" id="RU003345"/>
    </source>
</evidence>
<dbReference type="InterPro" id="IPR016161">
    <property type="entry name" value="Ald_DH/histidinol_DH"/>
</dbReference>
<keyword evidence="2 4" id="KW-0560">Oxidoreductase</keyword>
<evidence type="ECO:0000256" key="7">
    <source>
        <dbReference type="SAM" id="MobiDB-lite"/>
    </source>
</evidence>
<dbReference type="InterPro" id="IPR016163">
    <property type="entry name" value="Ald_DH_C"/>
</dbReference>
<feature type="region of interest" description="Disordered" evidence="7">
    <location>
        <begin position="485"/>
        <end position="538"/>
    </location>
</feature>
<dbReference type="EMBL" id="JBIRUQ010000001">
    <property type="protein sequence ID" value="MFI1460297.1"/>
    <property type="molecule type" value="Genomic_DNA"/>
</dbReference>
<dbReference type="InterPro" id="IPR015590">
    <property type="entry name" value="Aldehyde_DH_dom"/>
</dbReference>
<sequence length="538" mass="58261">MDKHATGVSAAECRDPAAILANQRQAFLREGPPSAAVRRDRIDRLIAMILDNTDAYVGALVADFGTRSRTGILFAEIMGMLTAIEYVRSHLARWMRPRRPGRTARLYGIRAEVRPCPLGVVGIVGPWNFPLNLVILPAATAFAAGNRVMIKMSEVTGHTAELTRRLAAQYFDESELAVVTGGPEVGAAFTELPFDHLFFTGSTRVGRLVQRAAARNLVPVTLELGGKNPVVVAADADLDRAADRIARARMVNGGQVCVCPDYVLVPQDRMDPFADALAGAWRRMFPEILGNADYTAVVNTANYERVVRLIDDARERGARVEPIAPAGETLPDPNLRKIAPTIIREVTDEMAIASEEVFGPVVTVLAYRELSEVVDYINRRPAPLVAYWFGPDGADFRTFVANTRSGGVARNEFAIHMFPDDAPFGGVGDSGMGAYHGKAGFDTFSHYRTVVGTDLPIPITSLAAPPFGRWTGRLVGLALRNARRRTHRRLRSAPVSPTPDNPTASAARHFAAGDRAAPRGVSPVAEPAAGSPARARRM</sequence>
<gene>
    <name evidence="9" type="ORF">ACH4WX_06185</name>
</gene>
<dbReference type="Gene3D" id="3.40.309.10">
    <property type="entry name" value="Aldehyde Dehydrogenase, Chain A, domain 2"/>
    <property type="match status" value="1"/>
</dbReference>
<reference evidence="9 10" key="1">
    <citation type="submission" date="2024-10" db="EMBL/GenBank/DDBJ databases">
        <title>The Natural Products Discovery Center: Release of the First 8490 Sequenced Strains for Exploring Actinobacteria Biosynthetic Diversity.</title>
        <authorList>
            <person name="Kalkreuter E."/>
            <person name="Kautsar S.A."/>
            <person name="Yang D."/>
            <person name="Bader C.D."/>
            <person name="Teijaro C.N."/>
            <person name="Fluegel L."/>
            <person name="Davis C.M."/>
            <person name="Simpson J.R."/>
            <person name="Lauterbach L."/>
            <person name="Steele A.D."/>
            <person name="Gui C."/>
            <person name="Meng S."/>
            <person name="Li G."/>
            <person name="Viehrig K."/>
            <person name="Ye F."/>
            <person name="Su P."/>
            <person name="Kiefer A.F."/>
            <person name="Nichols A."/>
            <person name="Cepeda A.J."/>
            <person name="Yan W."/>
            <person name="Fan B."/>
            <person name="Jiang Y."/>
            <person name="Adhikari A."/>
            <person name="Zheng C.-J."/>
            <person name="Schuster L."/>
            <person name="Cowan T.M."/>
            <person name="Smanski M.J."/>
            <person name="Chevrette M.G."/>
            <person name="De Carvalho L.P.S."/>
            <person name="Shen B."/>
        </authorList>
    </citation>
    <scope>NUCLEOTIDE SEQUENCE [LARGE SCALE GENOMIC DNA]</scope>
    <source>
        <strain evidence="9 10">NPDC020568</strain>
    </source>
</reference>
<proteinExistence type="inferred from homology"/>
<dbReference type="Gene3D" id="3.40.605.10">
    <property type="entry name" value="Aldehyde Dehydrogenase, Chain A, domain 1"/>
    <property type="match status" value="1"/>
</dbReference>
<feature type="compositionally biased region" description="Low complexity" evidence="7">
    <location>
        <begin position="504"/>
        <end position="515"/>
    </location>
</feature>
<dbReference type="InterPro" id="IPR016162">
    <property type="entry name" value="Ald_DH_N"/>
</dbReference>
<comment type="similarity">
    <text evidence="1 4 6">Belongs to the aldehyde dehydrogenase family.</text>
</comment>
<dbReference type="InterPro" id="IPR012394">
    <property type="entry name" value="Aldehyde_DH_NAD(P)"/>
</dbReference>
<evidence type="ECO:0000256" key="5">
    <source>
        <dbReference type="PROSITE-ProRule" id="PRU10007"/>
    </source>
</evidence>
<keyword evidence="10" id="KW-1185">Reference proteome</keyword>
<protein>
    <recommendedName>
        <fullName evidence="4">Aldehyde dehydrogenase</fullName>
    </recommendedName>
</protein>
<evidence type="ECO:0000256" key="2">
    <source>
        <dbReference type="ARBA" id="ARBA00023002"/>
    </source>
</evidence>
<dbReference type="PIRSF" id="PIRSF036492">
    <property type="entry name" value="ALDH"/>
    <property type="match status" value="1"/>
</dbReference>